<feature type="compositionally biased region" description="Low complexity" evidence="1">
    <location>
        <begin position="97"/>
        <end position="120"/>
    </location>
</feature>
<proteinExistence type="predicted"/>
<dbReference type="Proteomes" id="UP000628463">
    <property type="component" value="Unassembled WGS sequence"/>
</dbReference>
<keyword evidence="2" id="KW-1133">Transmembrane helix</keyword>
<feature type="region of interest" description="Disordered" evidence="1">
    <location>
        <begin position="45"/>
        <end position="134"/>
    </location>
</feature>
<feature type="transmembrane region" description="Helical" evidence="2">
    <location>
        <begin position="12"/>
        <end position="34"/>
    </location>
</feature>
<name>A0ABR7G3H3_9FIRM</name>
<dbReference type="InterPro" id="IPR016047">
    <property type="entry name" value="M23ase_b-sheet_dom"/>
</dbReference>
<accession>A0ABR7G3H3</accession>
<dbReference type="EMBL" id="JACOPD010000007">
    <property type="protein sequence ID" value="MBC5681321.1"/>
    <property type="molecule type" value="Genomic_DNA"/>
</dbReference>
<dbReference type="SUPFAM" id="SSF51261">
    <property type="entry name" value="Duplicated hybrid motif"/>
    <property type="match status" value="1"/>
</dbReference>
<keyword evidence="2" id="KW-0812">Transmembrane</keyword>
<dbReference type="Pfam" id="PF01551">
    <property type="entry name" value="Peptidase_M23"/>
    <property type="match status" value="1"/>
</dbReference>
<evidence type="ECO:0000256" key="1">
    <source>
        <dbReference type="SAM" id="MobiDB-lite"/>
    </source>
</evidence>
<sequence length="282" mass="29974">MKGKSKGWGKEKIISAIVACAVILTLSVGVYSVVKESRRANDNKNNVVDLNERTQNNVAIRTEDGGVEPENTDSSDSKEDAATGDDDPMGNEIASVNNSGTGSTSDVSSNSVNENSVNEDLQADDKQEQVPVAASVKKNPLDAYSFRESDSLLRPVNGDVVLKYSMDSTIYFESLNVYKCNPAISIAANVGDSVAVAADGIVQSVVDSEETKTTVTVGLGDGYEATYGLLDGVNVKSGDSVYKGQHLGTVAEPSAYYVKEGANLYFKLTKDGIPVNPVDYFE</sequence>
<feature type="compositionally biased region" description="Polar residues" evidence="1">
    <location>
        <begin position="45"/>
        <end position="59"/>
    </location>
</feature>
<evidence type="ECO:0000259" key="3">
    <source>
        <dbReference type="Pfam" id="PF01551"/>
    </source>
</evidence>
<feature type="domain" description="M23ase beta-sheet core" evidence="3">
    <location>
        <begin position="182"/>
        <end position="277"/>
    </location>
</feature>
<keyword evidence="5" id="KW-1185">Reference proteome</keyword>
<comment type="caution">
    <text evidence="4">The sequence shown here is derived from an EMBL/GenBank/DDBJ whole genome shotgun (WGS) entry which is preliminary data.</text>
</comment>
<reference evidence="4 5" key="1">
    <citation type="submission" date="2020-08" db="EMBL/GenBank/DDBJ databases">
        <title>Genome public.</title>
        <authorList>
            <person name="Liu C."/>
            <person name="Sun Q."/>
        </authorList>
    </citation>
    <scope>NUCLEOTIDE SEQUENCE [LARGE SCALE GENOMIC DNA]</scope>
    <source>
        <strain evidence="4 5">NSJ-43</strain>
    </source>
</reference>
<dbReference type="RefSeq" id="WP_186837108.1">
    <property type="nucleotide sequence ID" value="NZ_JACOPD010000007.1"/>
</dbReference>
<dbReference type="InterPro" id="IPR050570">
    <property type="entry name" value="Cell_wall_metabolism_enzyme"/>
</dbReference>
<protein>
    <submittedName>
        <fullName evidence="4">M23 family metallopeptidase</fullName>
    </submittedName>
</protein>
<dbReference type="PANTHER" id="PTHR21666">
    <property type="entry name" value="PEPTIDASE-RELATED"/>
    <property type="match status" value="1"/>
</dbReference>
<gene>
    <name evidence="4" type="ORF">H8S01_10145</name>
</gene>
<dbReference type="Gene3D" id="2.70.70.10">
    <property type="entry name" value="Glucose Permease (Domain IIA)"/>
    <property type="match status" value="1"/>
</dbReference>
<dbReference type="PANTHER" id="PTHR21666:SF270">
    <property type="entry name" value="MUREIN HYDROLASE ACTIVATOR ENVC"/>
    <property type="match status" value="1"/>
</dbReference>
<dbReference type="CDD" id="cd12797">
    <property type="entry name" value="M23_peptidase"/>
    <property type="match status" value="1"/>
</dbReference>
<organism evidence="4 5">
    <name type="scientific">Lachnospira hominis</name>
    <name type="common">ex Liu et al. 2021</name>
    <dbReference type="NCBI Taxonomy" id="2763051"/>
    <lineage>
        <taxon>Bacteria</taxon>
        <taxon>Bacillati</taxon>
        <taxon>Bacillota</taxon>
        <taxon>Clostridia</taxon>
        <taxon>Lachnospirales</taxon>
        <taxon>Lachnospiraceae</taxon>
        <taxon>Lachnospira</taxon>
    </lineage>
</organism>
<evidence type="ECO:0000256" key="2">
    <source>
        <dbReference type="SAM" id="Phobius"/>
    </source>
</evidence>
<evidence type="ECO:0000313" key="4">
    <source>
        <dbReference type="EMBL" id="MBC5681321.1"/>
    </source>
</evidence>
<keyword evidence="2" id="KW-0472">Membrane</keyword>
<evidence type="ECO:0000313" key="5">
    <source>
        <dbReference type="Proteomes" id="UP000628463"/>
    </source>
</evidence>
<dbReference type="InterPro" id="IPR011055">
    <property type="entry name" value="Dup_hybrid_motif"/>
</dbReference>